<evidence type="ECO:0000256" key="5">
    <source>
        <dbReference type="PIRSR" id="PIRSR036492-1"/>
    </source>
</evidence>
<dbReference type="InterPro" id="IPR012394">
    <property type="entry name" value="Aldehyde_DH_NAD(P)"/>
</dbReference>
<evidence type="ECO:0000256" key="2">
    <source>
        <dbReference type="ARBA" id="ARBA00023002"/>
    </source>
</evidence>
<dbReference type="PANTHER" id="PTHR43570">
    <property type="entry name" value="ALDEHYDE DEHYDROGENASE"/>
    <property type="match status" value="1"/>
</dbReference>
<sequence length="546" mass="60190">MASTALPTLEYTPVEEIPSRVKSVRATFFEHKTRPIEFRIQQLRKLYWAIKDREHLVTAALKQDLNRPEYEAYVGEIVSTLNDIIFITKNLPKWAKDEKAADIDLTFSLMRPTIRKDPLGCVLIIGLVLRSLPNPTPHLANYPHRAFNFPFVLTLGPLLGAIAAGNTVVVKPSEVSPHCAAVIQEIIEAALDPTCVSVIQGSVPETKALLDERWDKICFTGSARVGRIVAQAAAPKLTPVLLELGGRNPAFVTKRADLRLVARRLLWGKTFNAGQICISQNYILVDREVVDQLVVEFERAIKEYYPNGAKATPDYSRIINEGAFQRIKQMVDNTKGKILLGGSMDEKEKFIEPTVVLVDSTEDSLITEESFGPIITLLPVSNLDEAIRIANDVDGTPLALYPFGSKEETAKGIVFTSLHYVLSSVRSGGASVNDSYMHVSISNLPFGGVGESGTGCYHGRSSFDAFTHQRSITTTPGWVERILSIRYPPYIGKLGKYKAASLKSPNFNRAGERTYGLLEWITWFITFGKGPNRSGAARATAAALGK</sequence>
<dbReference type="InterPro" id="IPR016162">
    <property type="entry name" value="Ald_DH_N"/>
</dbReference>
<dbReference type="CDD" id="cd07135">
    <property type="entry name" value="ALDH_F14-YMR110C"/>
    <property type="match status" value="1"/>
</dbReference>
<evidence type="ECO:0000259" key="6">
    <source>
        <dbReference type="Pfam" id="PF00171"/>
    </source>
</evidence>
<dbReference type="GO" id="GO:0004029">
    <property type="term" value="F:aldehyde dehydrogenase (NAD+) activity"/>
    <property type="evidence" value="ECO:0007669"/>
    <property type="project" value="TreeGrafter"/>
</dbReference>
<dbReference type="SUPFAM" id="SSF53720">
    <property type="entry name" value="ALDH-like"/>
    <property type="match status" value="1"/>
</dbReference>
<dbReference type="eggNOG" id="KOG2456">
    <property type="taxonomic scope" value="Eukaryota"/>
</dbReference>
<dbReference type="PIRSF" id="PIRSF036492">
    <property type="entry name" value="ALDH"/>
    <property type="match status" value="1"/>
</dbReference>
<dbReference type="GO" id="GO:0005737">
    <property type="term" value="C:cytoplasm"/>
    <property type="evidence" value="ECO:0007669"/>
    <property type="project" value="TreeGrafter"/>
</dbReference>
<accession>D4ATZ3</accession>
<feature type="active site" evidence="5">
    <location>
        <position position="243"/>
    </location>
</feature>
<dbReference type="EMBL" id="ABSU01000010">
    <property type="protein sequence ID" value="EFE33446.1"/>
    <property type="molecule type" value="Genomic_DNA"/>
</dbReference>
<dbReference type="InterPro" id="IPR016161">
    <property type="entry name" value="Ald_DH/histidinol_DH"/>
</dbReference>
<dbReference type="Gene3D" id="3.40.605.10">
    <property type="entry name" value="Aldehyde Dehydrogenase, Chain A, domain 1"/>
    <property type="match status" value="2"/>
</dbReference>
<dbReference type="STRING" id="663331.D4ATZ3"/>
<evidence type="ECO:0000313" key="8">
    <source>
        <dbReference type="Proteomes" id="UP000008866"/>
    </source>
</evidence>
<dbReference type="PANTHER" id="PTHR43570:SF11">
    <property type="entry name" value="ALDEHYDE DEHYDROGENASE"/>
    <property type="match status" value="1"/>
</dbReference>
<evidence type="ECO:0000313" key="7">
    <source>
        <dbReference type="EMBL" id="EFE33446.1"/>
    </source>
</evidence>
<proteinExistence type="inferred from homology"/>
<evidence type="ECO:0000256" key="3">
    <source>
        <dbReference type="ARBA" id="ARBA00023027"/>
    </source>
</evidence>
<comment type="similarity">
    <text evidence="1 4">Belongs to the aldehyde dehydrogenase family.</text>
</comment>
<dbReference type="GO" id="GO:0006081">
    <property type="term" value="P:aldehyde metabolic process"/>
    <property type="evidence" value="ECO:0007669"/>
    <property type="project" value="InterPro"/>
</dbReference>
<feature type="active site" evidence="5">
    <location>
        <position position="277"/>
    </location>
</feature>
<evidence type="ECO:0000256" key="4">
    <source>
        <dbReference type="PIRNR" id="PIRNR036492"/>
    </source>
</evidence>
<dbReference type="RefSeq" id="XP_003014086.1">
    <property type="nucleotide sequence ID" value="XM_003014040.1"/>
</dbReference>
<dbReference type="InterPro" id="IPR015590">
    <property type="entry name" value="Aldehyde_DH_dom"/>
</dbReference>
<dbReference type="FunFam" id="3.40.309.10:FF:000025">
    <property type="entry name" value="Aldehyde dehydrogenase"/>
    <property type="match status" value="1"/>
</dbReference>
<keyword evidence="8" id="KW-1185">Reference proteome</keyword>
<name>D4ATZ3_ARTBC</name>
<dbReference type="Proteomes" id="UP000008866">
    <property type="component" value="Unassembled WGS sequence"/>
</dbReference>
<dbReference type="Gene3D" id="3.40.309.10">
    <property type="entry name" value="Aldehyde Dehydrogenase, Chain A, domain 2"/>
    <property type="match status" value="1"/>
</dbReference>
<dbReference type="GeneID" id="9521503"/>
<gene>
    <name evidence="7" type="ORF">ARB_07806</name>
</gene>
<dbReference type="KEGG" id="abe:ARB_07806"/>
<organism evidence="7 8">
    <name type="scientific">Arthroderma benhamiae (strain ATCC MYA-4681 / CBS 112371)</name>
    <name type="common">Trichophyton mentagrophytes</name>
    <dbReference type="NCBI Taxonomy" id="663331"/>
    <lineage>
        <taxon>Eukaryota</taxon>
        <taxon>Fungi</taxon>
        <taxon>Dikarya</taxon>
        <taxon>Ascomycota</taxon>
        <taxon>Pezizomycotina</taxon>
        <taxon>Eurotiomycetes</taxon>
        <taxon>Eurotiomycetidae</taxon>
        <taxon>Onygenales</taxon>
        <taxon>Arthrodermataceae</taxon>
        <taxon>Trichophyton</taxon>
    </lineage>
</organism>
<dbReference type="Pfam" id="PF00171">
    <property type="entry name" value="Aldedh"/>
    <property type="match status" value="1"/>
</dbReference>
<evidence type="ECO:0000256" key="1">
    <source>
        <dbReference type="ARBA" id="ARBA00009986"/>
    </source>
</evidence>
<dbReference type="InterPro" id="IPR016163">
    <property type="entry name" value="Ald_DH_C"/>
</dbReference>
<dbReference type="OMA" id="EIDWCKQ"/>
<dbReference type="AlphaFoldDB" id="D4ATZ3"/>
<comment type="caution">
    <text evidence="7">The sequence shown here is derived from an EMBL/GenBank/DDBJ whole genome shotgun (WGS) entry which is preliminary data.</text>
</comment>
<protein>
    <recommendedName>
        <fullName evidence="4">Aldehyde dehydrogenase</fullName>
    </recommendedName>
</protein>
<keyword evidence="2 4" id="KW-0560">Oxidoreductase</keyword>
<dbReference type="HOGENOM" id="CLU_005391_3_1_1"/>
<keyword evidence="3" id="KW-0520">NAD</keyword>
<reference evidence="8" key="1">
    <citation type="journal article" date="2011" name="Genome Biol.">
        <title>Comparative and functional genomics provide insights into the pathogenicity of dermatophytic fungi.</title>
        <authorList>
            <person name="Burmester A."/>
            <person name="Shelest E."/>
            <person name="Gloeckner G."/>
            <person name="Heddergott C."/>
            <person name="Schindler S."/>
            <person name="Staib P."/>
            <person name="Heidel A."/>
            <person name="Felder M."/>
            <person name="Petzold A."/>
            <person name="Szafranski K."/>
            <person name="Feuermann M."/>
            <person name="Pedruzzi I."/>
            <person name="Priebe S."/>
            <person name="Groth M."/>
            <person name="Winkler R."/>
            <person name="Li W."/>
            <person name="Kniemeyer O."/>
            <person name="Schroeckh V."/>
            <person name="Hertweck C."/>
            <person name="Hube B."/>
            <person name="White T.C."/>
            <person name="Platzer M."/>
            <person name="Guthke R."/>
            <person name="Heitman J."/>
            <person name="Woestemeyer J."/>
            <person name="Zipfel P.F."/>
            <person name="Monod M."/>
            <person name="Brakhage A.A."/>
        </authorList>
    </citation>
    <scope>NUCLEOTIDE SEQUENCE [LARGE SCALE GENOMIC DNA]</scope>
    <source>
        <strain evidence="8">ATCC MYA-4681 / CBS 112371</strain>
    </source>
</reference>
<feature type="domain" description="Aldehyde dehydrogenase" evidence="6">
    <location>
        <begin position="146"/>
        <end position="471"/>
    </location>
</feature>